<dbReference type="AlphaFoldDB" id="A0A2T3YS50"/>
<accession>A0A2T3YS50</accession>
<evidence type="ECO:0000313" key="2">
    <source>
        <dbReference type="Proteomes" id="UP000240493"/>
    </source>
</evidence>
<dbReference type="Proteomes" id="UP000240493">
    <property type="component" value="Unassembled WGS sequence"/>
</dbReference>
<organism evidence="1 2">
    <name type="scientific">Trichoderma asperellum (strain ATCC 204424 / CBS 433.97 / NBRC 101777)</name>
    <dbReference type="NCBI Taxonomy" id="1042311"/>
    <lineage>
        <taxon>Eukaryota</taxon>
        <taxon>Fungi</taxon>
        <taxon>Dikarya</taxon>
        <taxon>Ascomycota</taxon>
        <taxon>Pezizomycotina</taxon>
        <taxon>Sordariomycetes</taxon>
        <taxon>Hypocreomycetidae</taxon>
        <taxon>Hypocreales</taxon>
        <taxon>Hypocreaceae</taxon>
        <taxon>Trichoderma</taxon>
    </lineage>
</organism>
<keyword evidence="2" id="KW-1185">Reference proteome</keyword>
<dbReference type="EMBL" id="KZ679276">
    <property type="protein sequence ID" value="PTB35392.1"/>
    <property type="molecule type" value="Genomic_DNA"/>
</dbReference>
<sequence>MQECASICLGHRNGVCRGMYVDIRTRRHASPMTRKVPLGAVDTDGLIVTVRQDCISCSHQQQVCCTRWQQPRT</sequence>
<evidence type="ECO:0000313" key="1">
    <source>
        <dbReference type="EMBL" id="PTB35392.1"/>
    </source>
</evidence>
<name>A0A2T3YS50_TRIA4</name>
<proteinExistence type="predicted"/>
<protein>
    <submittedName>
        <fullName evidence="1">Uncharacterized protein</fullName>
    </submittedName>
</protein>
<reference evidence="1 2" key="1">
    <citation type="submission" date="2016-07" db="EMBL/GenBank/DDBJ databases">
        <title>Multiple horizontal gene transfer events from other fungi enriched the ability of initially mycotrophic Trichoderma (Ascomycota) to feed on dead plant biomass.</title>
        <authorList>
            <consortium name="DOE Joint Genome Institute"/>
            <person name="Aerts A."/>
            <person name="Atanasova L."/>
            <person name="Chenthamara K."/>
            <person name="Zhang J."/>
            <person name="Grujic M."/>
            <person name="Henrissat B."/>
            <person name="Kuo A."/>
            <person name="Salamov A."/>
            <person name="Lipzen A."/>
            <person name="Labutti K."/>
            <person name="Barry K."/>
            <person name="Miao Y."/>
            <person name="Rahimi M.J."/>
            <person name="Shen Q."/>
            <person name="Grigoriev I.V."/>
            <person name="Kubicek C.P."/>
            <person name="Druzhinina I.S."/>
        </authorList>
    </citation>
    <scope>NUCLEOTIDE SEQUENCE [LARGE SCALE GENOMIC DNA]</scope>
    <source>
        <strain evidence="1 2">CBS 433.97</strain>
    </source>
</reference>
<gene>
    <name evidence="1" type="ORF">M441DRAFT_330544</name>
</gene>